<organism evidence="2 3">
    <name type="scientific">Sphingosinicella xenopeptidilytica</name>
    <dbReference type="NCBI Taxonomy" id="364098"/>
    <lineage>
        <taxon>Bacteria</taxon>
        <taxon>Pseudomonadati</taxon>
        <taxon>Pseudomonadota</taxon>
        <taxon>Alphaproteobacteria</taxon>
        <taxon>Sphingomonadales</taxon>
        <taxon>Sphingosinicellaceae</taxon>
        <taxon>Sphingosinicella</taxon>
    </lineage>
</organism>
<dbReference type="RefSeq" id="WP_381491713.1">
    <property type="nucleotide sequence ID" value="NZ_JBHTIK010000008.1"/>
</dbReference>
<dbReference type="PANTHER" id="PTHR42815:SF2">
    <property type="entry name" value="FAD-BINDING, PUTATIVE (AFU_ORTHOLOGUE AFUA_6G07600)-RELATED"/>
    <property type="match status" value="1"/>
</dbReference>
<dbReference type="EMBL" id="JBHTIK010000008">
    <property type="protein sequence ID" value="MFD0849330.1"/>
    <property type="molecule type" value="Genomic_DNA"/>
</dbReference>
<accession>A0ABW3C616</accession>
<dbReference type="SUPFAM" id="SSF50475">
    <property type="entry name" value="FMN-binding split barrel"/>
    <property type="match status" value="1"/>
</dbReference>
<dbReference type="NCBIfam" id="TIGR04025">
    <property type="entry name" value="PPOX_FMN_DR2398"/>
    <property type="match status" value="1"/>
</dbReference>
<dbReference type="InterPro" id="IPR024029">
    <property type="entry name" value="Pyridox_Oxase_FMN-dep"/>
</dbReference>
<feature type="domain" description="Pyridoxamine 5'-phosphate oxidase N-terminal" evidence="1">
    <location>
        <begin position="45"/>
        <end position="154"/>
    </location>
</feature>
<dbReference type="InterPro" id="IPR011576">
    <property type="entry name" value="Pyridox_Oxase_N"/>
</dbReference>
<dbReference type="Pfam" id="PF01243">
    <property type="entry name" value="PNPOx_N"/>
    <property type="match status" value="1"/>
</dbReference>
<evidence type="ECO:0000259" key="1">
    <source>
        <dbReference type="Pfam" id="PF01243"/>
    </source>
</evidence>
<evidence type="ECO:0000313" key="3">
    <source>
        <dbReference type="Proteomes" id="UP001597124"/>
    </source>
</evidence>
<sequence length="209" mass="23560">MTETDPYKISTLEELRQHYDVPSPLIVRSKFDFIHDYMIQYMKLAPIVCVASETEAGLDASPRGGEPGFVKALDRRSVAFADWPGNNKMETFSNVIESGRVGLLFMAPKLDTFLRINGDAIVTRDPAVLERLAEQGKVPKAAVKVRVREAYFHCGKAFRRSHLWKPEDWPDVSGFPSVGKVLADMAKITELSVDQLNAFYEHGLTHELY</sequence>
<dbReference type="InterPro" id="IPR012349">
    <property type="entry name" value="Split_barrel_FMN-bd"/>
</dbReference>
<name>A0ABW3C616_SPHXN</name>
<dbReference type="PANTHER" id="PTHR42815">
    <property type="entry name" value="FAD-BINDING, PUTATIVE (AFU_ORTHOLOGUE AFUA_6G07600)-RELATED"/>
    <property type="match status" value="1"/>
</dbReference>
<gene>
    <name evidence="2" type="ORF">ACFQ00_13420</name>
</gene>
<evidence type="ECO:0000313" key="2">
    <source>
        <dbReference type="EMBL" id="MFD0849330.1"/>
    </source>
</evidence>
<dbReference type="Proteomes" id="UP001597124">
    <property type="component" value="Unassembled WGS sequence"/>
</dbReference>
<protein>
    <submittedName>
        <fullName evidence="2">MSMEG_1061 family FMN-dependent PPOX-type flavoprotein</fullName>
    </submittedName>
</protein>
<comment type="caution">
    <text evidence="2">The sequence shown here is derived from an EMBL/GenBank/DDBJ whole genome shotgun (WGS) entry which is preliminary data.</text>
</comment>
<proteinExistence type="predicted"/>
<dbReference type="Gene3D" id="2.30.110.10">
    <property type="entry name" value="Electron Transport, Fmn-binding Protein, Chain A"/>
    <property type="match status" value="1"/>
</dbReference>
<reference evidence="3" key="1">
    <citation type="journal article" date="2019" name="Int. J. Syst. Evol. Microbiol.">
        <title>The Global Catalogue of Microorganisms (GCM) 10K type strain sequencing project: providing services to taxonomists for standard genome sequencing and annotation.</title>
        <authorList>
            <consortium name="The Broad Institute Genomics Platform"/>
            <consortium name="The Broad Institute Genome Sequencing Center for Infectious Disease"/>
            <person name="Wu L."/>
            <person name="Ma J."/>
        </authorList>
    </citation>
    <scope>NUCLEOTIDE SEQUENCE [LARGE SCALE GENOMIC DNA]</scope>
    <source>
        <strain evidence="3">CCUG 52537</strain>
    </source>
</reference>
<keyword evidence="3" id="KW-1185">Reference proteome</keyword>